<keyword evidence="3" id="KW-0547">Nucleotide-binding</keyword>
<proteinExistence type="inferred from homology"/>
<comment type="subunit">
    <text evidence="3">Homotetramer.</text>
</comment>
<reference evidence="8 9" key="1">
    <citation type="journal article" date="2015" name="Stand. Genomic Sci.">
        <title>Genomic Encyclopedia of Bacterial and Archaeal Type Strains, Phase III: the genomes of soil and plant-associated and newly described type strains.</title>
        <authorList>
            <person name="Whitman W.B."/>
            <person name="Woyke T."/>
            <person name="Klenk H.P."/>
            <person name="Zhou Y."/>
            <person name="Lilburn T.G."/>
            <person name="Beck B.J."/>
            <person name="De Vos P."/>
            <person name="Vandamme P."/>
            <person name="Eisen J.A."/>
            <person name="Garrity G."/>
            <person name="Hugenholtz P."/>
            <person name="Kyrpides N.C."/>
        </authorList>
    </citation>
    <scope>NUCLEOTIDE SEQUENCE [LARGE SCALE GENOMIC DNA]</scope>
    <source>
        <strain evidence="8 9">S2T63</strain>
    </source>
</reference>
<dbReference type="SUPFAM" id="SSF52518">
    <property type="entry name" value="Thiamin diphosphate-binding fold (THDP-binding)"/>
    <property type="match status" value="2"/>
</dbReference>
<feature type="binding site" evidence="3">
    <location>
        <begin position="412"/>
        <end position="414"/>
    </location>
    <ligand>
        <name>thiamine diphosphate</name>
        <dbReference type="ChEBI" id="CHEBI:58937"/>
    </ligand>
</feature>
<keyword evidence="3" id="KW-0446">Lipid-binding</keyword>
<feature type="binding site" evidence="3">
    <location>
        <begin position="466"/>
        <end position="472"/>
    </location>
    <ligand>
        <name>thiamine diphosphate</name>
        <dbReference type="ChEBI" id="CHEBI:58937"/>
    </ligand>
</feature>
<dbReference type="InterPro" id="IPR044261">
    <property type="entry name" value="Pyruvate_dehydrogenase"/>
</dbReference>
<feature type="domain" description="Thiamine pyrophosphate enzyme TPP-binding" evidence="6">
    <location>
        <begin position="385"/>
        <end position="531"/>
    </location>
</feature>
<dbReference type="RefSeq" id="WP_121059471.1">
    <property type="nucleotide sequence ID" value="NZ_RCDB01000003.1"/>
</dbReference>
<keyword evidence="3" id="KW-0479">Metal-binding</keyword>
<dbReference type="EC" id="1.2.5.1" evidence="3"/>
<dbReference type="EMBL" id="RCDB01000003">
    <property type="protein sequence ID" value="RLK47362.1"/>
    <property type="molecule type" value="Genomic_DNA"/>
</dbReference>
<keyword evidence="3" id="KW-0472">Membrane</keyword>
<dbReference type="InterPro" id="IPR029061">
    <property type="entry name" value="THDP-binding"/>
</dbReference>
<evidence type="ECO:0000256" key="3">
    <source>
        <dbReference type="HAMAP-Rule" id="MF_00850"/>
    </source>
</evidence>
<evidence type="ECO:0000259" key="5">
    <source>
        <dbReference type="Pfam" id="PF00205"/>
    </source>
</evidence>
<feature type="binding site" evidence="3">
    <location>
        <begin position="256"/>
        <end position="259"/>
    </location>
    <ligand>
        <name>FAD</name>
        <dbReference type="ChEBI" id="CHEBI:57692"/>
    </ligand>
</feature>
<accession>A0A498BV37</accession>
<dbReference type="InterPro" id="IPR012000">
    <property type="entry name" value="Thiamin_PyroP_enz_cen_dom"/>
</dbReference>
<dbReference type="GO" id="GO:0050660">
    <property type="term" value="F:flavin adenine dinucleotide binding"/>
    <property type="evidence" value="ECO:0007669"/>
    <property type="project" value="UniProtKB-UniRule"/>
</dbReference>
<comment type="caution">
    <text evidence="3">Lacks conserved residue(s) required for the propagation of feature annotation.</text>
</comment>
<feature type="domain" description="Thiamine pyrophosphate enzyme central" evidence="5">
    <location>
        <begin position="196"/>
        <end position="324"/>
    </location>
</feature>
<feature type="region of interest" description="Membrane-binding domain" evidence="3">
    <location>
        <begin position="537"/>
        <end position="578"/>
    </location>
</feature>
<gene>
    <name evidence="3" type="primary">poxB</name>
    <name evidence="8" type="ORF">C7474_1937</name>
</gene>
<comment type="similarity">
    <text evidence="1 3 4">Belongs to the TPP enzyme family.</text>
</comment>
<dbReference type="GO" id="GO:0005886">
    <property type="term" value="C:plasma membrane"/>
    <property type="evidence" value="ECO:0007669"/>
    <property type="project" value="UniProtKB-SubCell"/>
</dbReference>
<keyword evidence="2 3" id="KW-0786">Thiamine pyrophosphate</keyword>
<dbReference type="GO" id="GO:0000287">
    <property type="term" value="F:magnesium ion binding"/>
    <property type="evidence" value="ECO:0007669"/>
    <property type="project" value="UniProtKB-UniRule"/>
</dbReference>
<keyword evidence="3" id="KW-0274">FAD</keyword>
<keyword evidence="3" id="KW-1003">Cell membrane</keyword>
<comment type="cofactor">
    <cofactor evidence="3">
        <name>Mg(2+)</name>
        <dbReference type="ChEBI" id="CHEBI:18420"/>
    </cofactor>
    <text evidence="3">Binds 1 Mg(2+) ion per subunit.</text>
</comment>
<feature type="site" description="Moves into active site upon enzyme activation, plays a role in electron transfer" evidence="3">
    <location>
        <position position="471"/>
    </location>
</feature>
<comment type="function">
    <text evidence="3">A peripheral cell membrane enzyme that catalyzes the oxidative decarboxylation of pyruvate to form acetate and CO(2). It channels electrons from the cytoplasm to the respiratory chain at the cell membrane via ubiquinone.</text>
</comment>
<dbReference type="GO" id="GO:0030976">
    <property type="term" value="F:thiamine pyrophosphate binding"/>
    <property type="evidence" value="ECO:0007669"/>
    <property type="project" value="UniProtKB-UniRule"/>
</dbReference>
<protein>
    <recommendedName>
        <fullName evidence="3">Pyruvate dehydrogenase [ubiquinone]</fullName>
        <ecNumber evidence="3">1.2.5.1</ecNumber>
    </recommendedName>
    <alternativeName>
        <fullName evidence="3">Pyruvate oxidase</fullName>
        <shortName evidence="3">POX</shortName>
    </alternativeName>
    <alternativeName>
        <fullName evidence="3">Pyruvate:ubiquinone-8 oxidoreductase</fullName>
    </alternativeName>
</protein>
<dbReference type="Pfam" id="PF02775">
    <property type="entry name" value="TPP_enzyme_C"/>
    <property type="match status" value="1"/>
</dbReference>
<feature type="binding site" evidence="3">
    <location>
        <begin position="279"/>
        <end position="283"/>
    </location>
    <ligand>
        <name>FAD</name>
        <dbReference type="ChEBI" id="CHEBI:57692"/>
    </ligand>
</feature>
<dbReference type="GO" id="GO:0052737">
    <property type="term" value="F:pyruvate dehydrogenase (quinone) activity"/>
    <property type="evidence" value="ECO:0007669"/>
    <property type="project" value="UniProtKB-UniRule"/>
</dbReference>
<dbReference type="HAMAP" id="MF_00850">
    <property type="entry name" value="POX"/>
    <property type="match status" value="1"/>
</dbReference>
<comment type="catalytic activity">
    <reaction evidence="3">
        <text>a ubiquinone + pyruvate + H2O = a ubiquinol + acetate + CO2</text>
        <dbReference type="Rhea" id="RHEA:27405"/>
        <dbReference type="Rhea" id="RHEA-COMP:9565"/>
        <dbReference type="Rhea" id="RHEA-COMP:9566"/>
        <dbReference type="ChEBI" id="CHEBI:15361"/>
        <dbReference type="ChEBI" id="CHEBI:15377"/>
        <dbReference type="ChEBI" id="CHEBI:16389"/>
        <dbReference type="ChEBI" id="CHEBI:16526"/>
        <dbReference type="ChEBI" id="CHEBI:17976"/>
        <dbReference type="ChEBI" id="CHEBI:30089"/>
        <dbReference type="EC" id="1.2.5.1"/>
    </reaction>
</comment>
<keyword evidence="3" id="KW-0560">Oxidoreductase</keyword>
<keyword evidence="3" id="KW-0830">Ubiquinone</keyword>
<dbReference type="InterPro" id="IPR047212">
    <property type="entry name" value="TPP_POXB-like"/>
</dbReference>
<feature type="binding site" evidence="3">
    <location>
        <position position="466"/>
    </location>
    <ligand>
        <name>Mg(2+)</name>
        <dbReference type="ChEBI" id="CHEBI:18420"/>
    </ligand>
</feature>
<dbReference type="GO" id="GO:0042867">
    <property type="term" value="P:pyruvate catabolic process"/>
    <property type="evidence" value="ECO:0007669"/>
    <property type="project" value="UniProtKB-UniRule"/>
</dbReference>
<evidence type="ECO:0000313" key="8">
    <source>
        <dbReference type="EMBL" id="RLK47362.1"/>
    </source>
</evidence>
<dbReference type="InterPro" id="IPR047211">
    <property type="entry name" value="POXB-like"/>
</dbReference>
<dbReference type="SUPFAM" id="SSF52467">
    <property type="entry name" value="DHS-like NAD/FAD-binding domain"/>
    <property type="match status" value="1"/>
</dbReference>
<feature type="domain" description="Thiamine pyrophosphate enzyme N-terminal TPP-binding" evidence="7">
    <location>
        <begin position="3"/>
        <end position="120"/>
    </location>
</feature>
<dbReference type="Pfam" id="PF02776">
    <property type="entry name" value="TPP_enzyme_N"/>
    <property type="match status" value="1"/>
</dbReference>
<name>A0A498BV37_9MICO</name>
<dbReference type="PANTHER" id="PTHR42981">
    <property type="entry name" value="PYRUVATE DEHYDROGENASE [UBIQUINONE]"/>
    <property type="match status" value="1"/>
</dbReference>
<keyword evidence="3" id="KW-0460">Magnesium</keyword>
<dbReference type="AlphaFoldDB" id="A0A498BV37"/>
<dbReference type="InterPro" id="IPR029035">
    <property type="entry name" value="DHS-like_NAD/FAD-binding_dom"/>
</dbReference>
<keyword evidence="3" id="KW-0285">Flavoprotein</keyword>
<evidence type="ECO:0000259" key="6">
    <source>
        <dbReference type="Pfam" id="PF02775"/>
    </source>
</evidence>
<comment type="domain">
    <text evidence="3">Has 4 domains; the Pyr domain which binds the pyrimidine moiety of the thiamine pyrophosphate cofactor, the FAD-binding domain, the PP-binding domain which binds the pyrophosphate portion of thiamine pyrophosphate and the C-terminal membrane binding region. The C-terminus is held closely against the rest of the protein and covers the active site; during activation it unfolds from the rest of the protein and forms an amphipathic helix upon membrane binding, exposing the active site.</text>
</comment>
<feature type="binding site" evidence="3">
    <location>
        <position position="55"/>
    </location>
    <ligand>
        <name>thiamine diphosphate</name>
        <dbReference type="ChEBI" id="CHEBI:58937"/>
    </ligand>
</feature>
<dbReference type="Proteomes" id="UP000273158">
    <property type="component" value="Unassembled WGS sequence"/>
</dbReference>
<evidence type="ECO:0000256" key="2">
    <source>
        <dbReference type="ARBA" id="ARBA00023052"/>
    </source>
</evidence>
<dbReference type="PANTHER" id="PTHR42981:SF2">
    <property type="entry name" value="PYRUVATE DEHYDROGENASE [UBIQUINONE]"/>
    <property type="match status" value="1"/>
</dbReference>
<dbReference type="GO" id="GO:0008289">
    <property type="term" value="F:lipid binding"/>
    <property type="evidence" value="ECO:0007669"/>
    <property type="project" value="UniProtKB-UniRule"/>
</dbReference>
<dbReference type="InterPro" id="IPR011766">
    <property type="entry name" value="TPP_enzyme_TPP-bd"/>
</dbReference>
<dbReference type="NCBIfam" id="NF006591">
    <property type="entry name" value="PRK09124.1"/>
    <property type="match status" value="1"/>
</dbReference>
<dbReference type="Gene3D" id="3.40.50.1220">
    <property type="entry name" value="TPP-binding domain"/>
    <property type="match status" value="1"/>
</dbReference>
<dbReference type="Pfam" id="PF00205">
    <property type="entry name" value="TPP_enzyme_M"/>
    <property type="match status" value="1"/>
</dbReference>
<dbReference type="InterPro" id="IPR012001">
    <property type="entry name" value="Thiamin_PyroP_enz_TPP-bd_dom"/>
</dbReference>
<evidence type="ECO:0000256" key="4">
    <source>
        <dbReference type="RuleBase" id="RU362132"/>
    </source>
</evidence>
<dbReference type="OrthoDB" id="4959782at2"/>
<evidence type="ECO:0000256" key="1">
    <source>
        <dbReference type="ARBA" id="ARBA00007812"/>
    </source>
</evidence>
<feature type="region of interest" description="FAD-binding domain" evidence="3">
    <location>
        <begin position="188"/>
        <end position="339"/>
    </location>
</feature>
<sequence>MANVADFFIDTLTSAGVTRVWGLPGDSLNAFTDALRRHSDRRGGGGIRWMHMRHEEAAAFAAGADAELTGRLAVVAGSCGPGNLHFINGLFDANRTRVPVLAIASHIPSEEVGSSYFQETHPQELFRECSVYCELVSDPAQLPWVLEIAMRTAVERRGVAVVVVPGDVFFQDAPERRPSAPIIASRSTTLPDAESLAEAAAVLNGAENVTILAGAGVAGAHDEVVALAAKLQAPVVHALRGKEHIEWENPYDVGMTGLLGFASGYRAMERCDALLMLGTDFPYRQFYPAKARIVQVDIRGEQLGRRTPIDVGLVGGVRETAAALLPLIDEGRDDSHVTDSVEHYRKTRRNLDELAVDDGEEPIHPQYLARLLDELAADDAVFTADVGSPVIWASRYLTMNGRRRLLGSFLHGSMANALPQALGAQAEDGGRQVVSLSGDGGLAMLMGDLLSIRQNDLPVKIVVFDNSSLNFVEVEMKAAGIVNFGTELDNPSFAAIAEAVGITGIRVDKASELRPALERALAAEGPVLVDVVTARQELSMPPAITAAQAKGFTLWALRTVMSGRGDELLDLADTNLWRRLFH</sequence>
<organism evidence="8 9">
    <name type="scientific">Microbacterium telephonicum</name>
    <dbReference type="NCBI Taxonomy" id="1714841"/>
    <lineage>
        <taxon>Bacteria</taxon>
        <taxon>Bacillati</taxon>
        <taxon>Actinomycetota</taxon>
        <taxon>Actinomycetes</taxon>
        <taxon>Micrococcales</taxon>
        <taxon>Microbacteriaceae</taxon>
        <taxon>Microbacterium</taxon>
    </lineage>
</organism>
<feature type="binding site" evidence="3">
    <location>
        <position position="439"/>
    </location>
    <ligand>
        <name>Mg(2+)</name>
        <dbReference type="ChEBI" id="CHEBI:18420"/>
    </ligand>
</feature>
<feature type="binding site" evidence="3">
    <location>
        <begin position="439"/>
        <end position="441"/>
    </location>
    <ligand>
        <name>thiamine diphosphate</name>
        <dbReference type="ChEBI" id="CHEBI:58937"/>
    </ligand>
</feature>
<comment type="cofactor">
    <cofactor evidence="3">
        <name>FAD</name>
        <dbReference type="ChEBI" id="CHEBI:57692"/>
    </cofactor>
    <text evidence="3">Binds 1 FAD per subunit.</text>
</comment>
<keyword evidence="3 8" id="KW-0670">Pyruvate</keyword>
<evidence type="ECO:0000259" key="7">
    <source>
        <dbReference type="Pfam" id="PF02776"/>
    </source>
</evidence>
<feature type="binding site" evidence="3">
    <location>
        <position position="297"/>
    </location>
    <ligand>
        <name>FAD</name>
        <dbReference type="ChEBI" id="CHEBI:57692"/>
    </ligand>
</feature>
<dbReference type="Gene3D" id="3.40.50.970">
    <property type="match status" value="2"/>
</dbReference>
<comment type="caution">
    <text evidence="8">The sequence shown here is derived from an EMBL/GenBank/DDBJ whole genome shotgun (WGS) entry which is preliminary data.</text>
</comment>
<dbReference type="CDD" id="cd02014">
    <property type="entry name" value="TPP_POX"/>
    <property type="match status" value="1"/>
</dbReference>
<keyword evidence="9" id="KW-1185">Reference proteome</keyword>
<dbReference type="GO" id="GO:0048039">
    <property type="term" value="F:ubiquinone binding"/>
    <property type="evidence" value="ECO:0007669"/>
    <property type="project" value="UniProtKB-UniRule"/>
</dbReference>
<comment type="cofactor">
    <cofactor evidence="3">
        <name>thiamine diphosphate</name>
        <dbReference type="ChEBI" id="CHEBI:58937"/>
    </cofactor>
    <text evidence="3">Binds 1 thiamine pyrophosphate per subunit.</text>
</comment>
<evidence type="ECO:0000313" key="9">
    <source>
        <dbReference type="Proteomes" id="UP000273158"/>
    </source>
</evidence>
<comment type="activity regulation">
    <text evidence="3">The C-terminus inhibits activity; it has to move for the enzyme to be active. Activated by lipid-binding, which occurs via the C-terminus.</text>
</comment>
<comment type="subcellular location">
    <subcellularLocation>
        <location evidence="3">Cell membrane</location>
        <topology evidence="3">Peripheral membrane protein</topology>
        <orientation evidence="3">Cytoplasmic side</orientation>
    </subcellularLocation>
</comment>